<organism evidence="2 3">
    <name type="scientific">Colletotrichum tofieldiae</name>
    <dbReference type="NCBI Taxonomy" id="708197"/>
    <lineage>
        <taxon>Eukaryota</taxon>
        <taxon>Fungi</taxon>
        <taxon>Dikarya</taxon>
        <taxon>Ascomycota</taxon>
        <taxon>Pezizomycotina</taxon>
        <taxon>Sordariomycetes</taxon>
        <taxon>Hypocreomycetidae</taxon>
        <taxon>Glomerellales</taxon>
        <taxon>Glomerellaceae</taxon>
        <taxon>Colletotrichum</taxon>
        <taxon>Colletotrichum spaethianum species complex</taxon>
    </lineage>
</organism>
<reference evidence="2 3" key="1">
    <citation type="submission" date="2015-06" db="EMBL/GenBank/DDBJ databases">
        <title>Survival trade-offs in plant roots during colonization by closely related pathogenic and mutualistic fungi.</title>
        <authorList>
            <person name="Hacquard S."/>
            <person name="Kracher B."/>
            <person name="Hiruma K."/>
            <person name="Weinman A."/>
            <person name="Muench P."/>
            <person name="Garrido Oter R."/>
            <person name="Ver Loren van Themaat E."/>
            <person name="Dallerey J.-F."/>
            <person name="Damm U."/>
            <person name="Henrissat B."/>
            <person name="Lespinet O."/>
            <person name="Thon M."/>
            <person name="Kemen E."/>
            <person name="McHardy A.C."/>
            <person name="Schulze-Lefert P."/>
            <person name="O'Connell R.J."/>
        </authorList>
    </citation>
    <scope>NUCLEOTIDE SEQUENCE [LARGE SCALE GENOMIC DNA]</scope>
    <source>
        <strain evidence="2 3">0861</strain>
    </source>
</reference>
<evidence type="ECO:0000313" key="3">
    <source>
        <dbReference type="Proteomes" id="UP000076552"/>
    </source>
</evidence>
<gene>
    <name evidence="2" type="ORF">CT0861_01023</name>
</gene>
<feature type="region of interest" description="Disordered" evidence="1">
    <location>
        <begin position="1"/>
        <end position="32"/>
    </location>
</feature>
<name>A0A166SPP6_9PEZI</name>
<sequence length="296" mass="32523">MAFQPPHQAPMSSTSGDRHLADTDHAASPAPASEAGLKTIYLSAKDLFPDNVSVATQYSEPTAFVIGLTSDENYWEVAAAASAGIPKNNDVHYDLYQGINPNKFLAHMVNKVLHGGGGRRLASYLKTRDPSLAVPMAWATLLLSFNASTPASQTKFCSVITLCANLSKNANNKLVSNNEMASHLQRRIFGVRNTTDLHFISLLYLILKDTGGEWHEALMPSIDKQVPYWKNVLLCSSVYENTPCLSTDEVVCVGHIESFTKRQKQGIEGEISVLLSSQILPPQQLVCKRDPLQIYY</sequence>
<proteinExistence type="predicted"/>
<evidence type="ECO:0000256" key="1">
    <source>
        <dbReference type="SAM" id="MobiDB-lite"/>
    </source>
</evidence>
<feature type="compositionally biased region" description="Basic and acidic residues" evidence="1">
    <location>
        <begin position="16"/>
        <end position="25"/>
    </location>
</feature>
<keyword evidence="3" id="KW-1185">Reference proteome</keyword>
<comment type="caution">
    <text evidence="2">The sequence shown here is derived from an EMBL/GenBank/DDBJ whole genome shotgun (WGS) entry which is preliminary data.</text>
</comment>
<accession>A0A166SPP6</accession>
<evidence type="ECO:0000313" key="2">
    <source>
        <dbReference type="EMBL" id="KZL71013.1"/>
    </source>
</evidence>
<dbReference type="AlphaFoldDB" id="A0A166SPP6"/>
<dbReference type="EMBL" id="LFIV01000080">
    <property type="protein sequence ID" value="KZL71013.1"/>
    <property type="molecule type" value="Genomic_DNA"/>
</dbReference>
<dbReference type="Proteomes" id="UP000076552">
    <property type="component" value="Unassembled WGS sequence"/>
</dbReference>
<protein>
    <submittedName>
        <fullName evidence="2">Uncharacterized protein</fullName>
    </submittedName>
</protein>